<dbReference type="GO" id="GO:0004807">
    <property type="term" value="F:triose-phosphate isomerase activity"/>
    <property type="evidence" value="ECO:0007669"/>
    <property type="project" value="UniProtKB-EC"/>
</dbReference>
<dbReference type="Gene3D" id="3.20.20.70">
    <property type="entry name" value="Aldolase class I"/>
    <property type="match status" value="1"/>
</dbReference>
<dbReference type="PANTHER" id="PTHR21139:SF2">
    <property type="entry name" value="TRIOSEPHOSPHATE ISOMERASE"/>
    <property type="match status" value="1"/>
</dbReference>
<dbReference type="GO" id="GO:0005829">
    <property type="term" value="C:cytosol"/>
    <property type="evidence" value="ECO:0007669"/>
    <property type="project" value="TreeGrafter"/>
</dbReference>
<evidence type="ECO:0000313" key="3">
    <source>
        <dbReference type="EMBL" id="QLD11440.1"/>
    </source>
</evidence>
<dbReference type="Pfam" id="PF00121">
    <property type="entry name" value="TIM"/>
    <property type="match status" value="1"/>
</dbReference>
<keyword evidence="2" id="KW-0963">Cytoplasm</keyword>
<dbReference type="GO" id="GO:0019563">
    <property type="term" value="P:glycerol catabolic process"/>
    <property type="evidence" value="ECO:0007669"/>
    <property type="project" value="TreeGrafter"/>
</dbReference>
<evidence type="ECO:0000256" key="1">
    <source>
        <dbReference type="ARBA" id="ARBA00023235"/>
    </source>
</evidence>
<dbReference type="InterPro" id="IPR035990">
    <property type="entry name" value="TIM_sf"/>
</dbReference>
<gene>
    <name evidence="3" type="ORF">HW566_06425</name>
</gene>
<name>A0A7D5JD10_9MICO</name>
<comment type="pathway">
    <text evidence="2">Carbohydrate biosynthesis; gluconeogenesis.</text>
</comment>
<dbReference type="EC" id="5.3.1.1" evidence="2"/>
<organism evidence="3 4">
    <name type="scientific">Microbacterium oleivorans</name>
    <dbReference type="NCBI Taxonomy" id="273677"/>
    <lineage>
        <taxon>Bacteria</taxon>
        <taxon>Bacillati</taxon>
        <taxon>Actinomycetota</taxon>
        <taxon>Actinomycetes</taxon>
        <taxon>Micrococcales</taxon>
        <taxon>Microbacteriaceae</taxon>
        <taxon>Microbacterium</taxon>
    </lineage>
</organism>
<comment type="subcellular location">
    <subcellularLocation>
        <location evidence="2">Cytoplasm</location>
    </subcellularLocation>
</comment>
<dbReference type="Proteomes" id="UP000509638">
    <property type="component" value="Chromosome"/>
</dbReference>
<reference evidence="3 4" key="1">
    <citation type="submission" date="2020-06" db="EMBL/GenBank/DDBJ databases">
        <authorList>
            <person name="Jo H."/>
        </authorList>
    </citation>
    <scope>NUCLEOTIDE SEQUENCE [LARGE SCALE GENOMIC DNA]</scope>
    <source>
        <strain evidence="3 4">I46</strain>
    </source>
</reference>
<dbReference type="PROSITE" id="PS51440">
    <property type="entry name" value="TIM_2"/>
    <property type="match status" value="1"/>
</dbReference>
<dbReference type="AlphaFoldDB" id="A0A7D5JD10"/>
<dbReference type="UniPathway" id="UPA00138"/>
<accession>A0A7D5JD10</accession>
<sequence length="260" mass="26867">MPRVTVGVSLKAYFDRRSARVWFGEVAELVRAHAGVRSGAVEVFVAPTYLQLDDARGYLHDAGVRLGVQDVSVHETGAFTGETTAAEAADSGAVYAEIGHAERRRLFGETAGTIAAKAAAALRHGLTPVLCLGEAQRQDAGAAAAATLDQLRTDLAGAPGGPVVVAYEPVWAIGAPQPAPVEHITVVTRALRAALDADPGRAGSAVIYGGSAGPDLLTRLGDAVDGLFLGRFAHDPAALGRVLDEATALAARRAEPEHAR</sequence>
<evidence type="ECO:0000313" key="4">
    <source>
        <dbReference type="Proteomes" id="UP000509638"/>
    </source>
</evidence>
<protein>
    <recommendedName>
        <fullName evidence="2">Triosephosphate isomerase</fullName>
        <ecNumber evidence="2">5.3.1.1</ecNumber>
    </recommendedName>
</protein>
<dbReference type="InterPro" id="IPR000652">
    <property type="entry name" value="Triosephosphate_isomerase"/>
</dbReference>
<dbReference type="PANTHER" id="PTHR21139">
    <property type="entry name" value="TRIOSEPHOSPHATE ISOMERASE"/>
    <property type="match status" value="1"/>
</dbReference>
<keyword evidence="2" id="KW-0312">Gluconeogenesis</keyword>
<dbReference type="GO" id="GO:0006096">
    <property type="term" value="P:glycolytic process"/>
    <property type="evidence" value="ECO:0007669"/>
    <property type="project" value="UniProtKB-UniPathway"/>
</dbReference>
<proteinExistence type="inferred from homology"/>
<dbReference type="GO" id="GO:0046166">
    <property type="term" value="P:glyceraldehyde-3-phosphate biosynthetic process"/>
    <property type="evidence" value="ECO:0007669"/>
    <property type="project" value="TreeGrafter"/>
</dbReference>
<dbReference type="InterPro" id="IPR013785">
    <property type="entry name" value="Aldolase_TIM"/>
</dbReference>
<comment type="catalytic activity">
    <reaction evidence="2">
        <text>D-glyceraldehyde 3-phosphate = dihydroxyacetone phosphate</text>
        <dbReference type="Rhea" id="RHEA:18585"/>
        <dbReference type="ChEBI" id="CHEBI:57642"/>
        <dbReference type="ChEBI" id="CHEBI:59776"/>
        <dbReference type="EC" id="5.3.1.1"/>
    </reaction>
</comment>
<keyword evidence="2" id="KW-0324">Glycolysis</keyword>
<comment type="subunit">
    <text evidence="2">Homodimer.</text>
</comment>
<dbReference type="UniPathway" id="UPA00109">
    <property type="reaction ID" value="UER00189"/>
</dbReference>
<keyword evidence="1 2" id="KW-0413">Isomerase</keyword>
<dbReference type="EMBL" id="CP058316">
    <property type="protein sequence ID" value="QLD11440.1"/>
    <property type="molecule type" value="Genomic_DNA"/>
</dbReference>
<dbReference type="GO" id="GO:0006094">
    <property type="term" value="P:gluconeogenesis"/>
    <property type="evidence" value="ECO:0007669"/>
    <property type="project" value="UniProtKB-UniPathway"/>
</dbReference>
<comment type="similarity">
    <text evidence="2">Belongs to the triosephosphate isomerase family.</text>
</comment>
<comment type="pathway">
    <text evidence="2">Carbohydrate degradation; glycolysis; D-glyceraldehyde 3-phosphate from glycerone phosphate: step 1/1.</text>
</comment>
<evidence type="ECO:0000256" key="2">
    <source>
        <dbReference type="RuleBase" id="RU363013"/>
    </source>
</evidence>
<dbReference type="SUPFAM" id="SSF51351">
    <property type="entry name" value="Triosephosphate isomerase (TIM)"/>
    <property type="match status" value="1"/>
</dbReference>
<dbReference type="CDD" id="cd00311">
    <property type="entry name" value="TIM"/>
    <property type="match status" value="1"/>
</dbReference>